<sequence length="339" mass="38269">MEAYYGNGLQLDFWKRVSEASTILISGCGGVYDVVQGLPLYFSLKSQGKEVFLGNMSFSEIKNADGEVILRESNPAMPIVCMRITADTNHGLVDTSNQGFFVEKYLCQWFREELNQEISVYAFKRRGVDKLTAAYQAVIQRHNIQLVILIDGGSDSLMAGDEKDLGTPLEDILSILAVKQARVNAILGCIGIGTDRFQGVSDCSTLRAIAEITEAGGFLGNFSLLQTMPEVQGFIKASEFIQSRMPRENFVGFQIISSILGKFGNYNTLESTHSKKLFINPLMSQYYFFDLQKVARRIKYREFVEDTKNANDFMVGLDYYRNNLEHLIEEEFPRTEEFS</sequence>
<name>A0AAU9K367_9CILI</name>
<dbReference type="EMBL" id="CAJZBQ010000054">
    <property type="protein sequence ID" value="CAG9332430.1"/>
    <property type="molecule type" value="Genomic_DNA"/>
</dbReference>
<proteinExistence type="predicted"/>
<evidence type="ECO:0000313" key="1">
    <source>
        <dbReference type="EMBL" id="CAG9332430.1"/>
    </source>
</evidence>
<reference evidence="1" key="1">
    <citation type="submission" date="2021-09" db="EMBL/GenBank/DDBJ databases">
        <authorList>
            <consortium name="AG Swart"/>
            <person name="Singh M."/>
            <person name="Singh A."/>
            <person name="Seah K."/>
            <person name="Emmerich C."/>
        </authorList>
    </citation>
    <scope>NUCLEOTIDE SEQUENCE</scope>
    <source>
        <strain evidence="1">ATCC30299</strain>
    </source>
</reference>
<dbReference type="Proteomes" id="UP001162131">
    <property type="component" value="Unassembled WGS sequence"/>
</dbReference>
<dbReference type="Pfam" id="PF06626">
    <property type="entry name" value="DUF1152"/>
    <property type="match status" value="1"/>
</dbReference>
<protein>
    <submittedName>
        <fullName evidence="1">Uncharacterized protein</fullName>
    </submittedName>
</protein>
<comment type="caution">
    <text evidence="1">The sequence shown here is derived from an EMBL/GenBank/DDBJ whole genome shotgun (WGS) entry which is preliminary data.</text>
</comment>
<dbReference type="AlphaFoldDB" id="A0AAU9K367"/>
<keyword evidence="2" id="KW-1185">Reference proteome</keyword>
<evidence type="ECO:0000313" key="2">
    <source>
        <dbReference type="Proteomes" id="UP001162131"/>
    </source>
</evidence>
<gene>
    <name evidence="1" type="ORF">BSTOLATCC_MIC55876</name>
</gene>
<organism evidence="1 2">
    <name type="scientific">Blepharisma stoltei</name>
    <dbReference type="NCBI Taxonomy" id="1481888"/>
    <lineage>
        <taxon>Eukaryota</taxon>
        <taxon>Sar</taxon>
        <taxon>Alveolata</taxon>
        <taxon>Ciliophora</taxon>
        <taxon>Postciliodesmatophora</taxon>
        <taxon>Heterotrichea</taxon>
        <taxon>Heterotrichida</taxon>
        <taxon>Blepharismidae</taxon>
        <taxon>Blepharisma</taxon>
    </lineage>
</organism>
<dbReference type="InterPro" id="IPR010581">
    <property type="entry name" value="DUF1152"/>
</dbReference>
<accession>A0AAU9K367</accession>